<proteinExistence type="predicted"/>
<dbReference type="EMBL" id="JAPQYE010000022">
    <property type="protein sequence ID" value="MCZ0731882.1"/>
    <property type="molecule type" value="Genomic_DNA"/>
</dbReference>
<evidence type="ECO:0000313" key="1">
    <source>
        <dbReference type="EMBL" id="MCZ0731882.1"/>
    </source>
</evidence>
<accession>A0ABT4HQD6</accession>
<gene>
    <name evidence="1" type="ORF">OY187_27900</name>
</gene>
<keyword evidence="2" id="KW-1185">Reference proteome</keyword>
<evidence type="ECO:0000313" key="2">
    <source>
        <dbReference type="Proteomes" id="UP001084650"/>
    </source>
</evidence>
<comment type="caution">
    <text evidence="1">The sequence shown here is derived from an EMBL/GenBank/DDBJ whole genome shotgun (WGS) entry which is preliminary data.</text>
</comment>
<reference evidence="1" key="1">
    <citation type="submission" date="2022-12" db="EMBL/GenBank/DDBJ databases">
        <title>Whole genome sequence of Mycolicibacterium iranicum strain SBH312.</title>
        <authorList>
            <person name="Jani J."/>
            <person name="Arifin Mustapha Z."/>
            <person name="Ahmed K."/>
            <person name="Kai Ling C."/>
        </authorList>
    </citation>
    <scope>NUCLEOTIDE SEQUENCE</scope>
    <source>
        <strain evidence="1">SBH312</strain>
    </source>
</reference>
<sequence>MNPNPSGQPVADDAVIIHPPEHGIDVITYLVDEDDHDRIGLALSIVDERLGEFVIPVTGLQAARLHTTLARLLTLTDEQARQIVSRLRESR</sequence>
<name>A0ABT4HQD6_MYCIR</name>
<organism evidence="1 2">
    <name type="scientific">Mycolicibacterium iranicum</name>
    <name type="common">Mycobacterium iranicum</name>
    <dbReference type="NCBI Taxonomy" id="912594"/>
    <lineage>
        <taxon>Bacteria</taxon>
        <taxon>Bacillati</taxon>
        <taxon>Actinomycetota</taxon>
        <taxon>Actinomycetes</taxon>
        <taxon>Mycobacteriales</taxon>
        <taxon>Mycobacteriaceae</taxon>
        <taxon>Mycolicibacterium</taxon>
    </lineage>
</organism>
<dbReference type="RefSeq" id="WP_024444369.1">
    <property type="nucleotide sequence ID" value="NZ_JAPQYE010000022.1"/>
</dbReference>
<dbReference type="Proteomes" id="UP001084650">
    <property type="component" value="Unassembled WGS sequence"/>
</dbReference>
<protein>
    <submittedName>
        <fullName evidence="1">Uncharacterized protein</fullName>
    </submittedName>
</protein>